<comment type="caution">
    <text evidence="1">The sequence shown here is derived from an EMBL/GenBank/DDBJ whole genome shotgun (WGS) entry which is preliminary data.</text>
</comment>
<keyword evidence="2" id="KW-1185">Reference proteome</keyword>
<organism evidence="1 2">
    <name type="scientific">Thelephora ganbajun</name>
    <name type="common">Ganba fungus</name>
    <dbReference type="NCBI Taxonomy" id="370292"/>
    <lineage>
        <taxon>Eukaryota</taxon>
        <taxon>Fungi</taxon>
        <taxon>Dikarya</taxon>
        <taxon>Basidiomycota</taxon>
        <taxon>Agaricomycotina</taxon>
        <taxon>Agaricomycetes</taxon>
        <taxon>Thelephorales</taxon>
        <taxon>Thelephoraceae</taxon>
        <taxon>Thelephora</taxon>
    </lineage>
</organism>
<gene>
    <name evidence="1" type="ORF">BDM02DRAFT_3093385</name>
</gene>
<dbReference type="Proteomes" id="UP000886501">
    <property type="component" value="Unassembled WGS sequence"/>
</dbReference>
<reference evidence="1" key="1">
    <citation type="submission" date="2019-10" db="EMBL/GenBank/DDBJ databases">
        <authorList>
            <consortium name="DOE Joint Genome Institute"/>
            <person name="Kuo A."/>
            <person name="Miyauchi S."/>
            <person name="Kiss E."/>
            <person name="Drula E."/>
            <person name="Kohler A."/>
            <person name="Sanchez-Garcia M."/>
            <person name="Andreopoulos B."/>
            <person name="Barry K.W."/>
            <person name="Bonito G."/>
            <person name="Buee M."/>
            <person name="Carver A."/>
            <person name="Chen C."/>
            <person name="Cichocki N."/>
            <person name="Clum A."/>
            <person name="Culley D."/>
            <person name="Crous P.W."/>
            <person name="Fauchery L."/>
            <person name="Girlanda M."/>
            <person name="Hayes R."/>
            <person name="Keri Z."/>
            <person name="Labutti K."/>
            <person name="Lipzen A."/>
            <person name="Lombard V."/>
            <person name="Magnuson J."/>
            <person name="Maillard F."/>
            <person name="Morin E."/>
            <person name="Murat C."/>
            <person name="Nolan M."/>
            <person name="Ohm R."/>
            <person name="Pangilinan J."/>
            <person name="Pereira M."/>
            <person name="Perotto S."/>
            <person name="Peter M."/>
            <person name="Riley R."/>
            <person name="Sitrit Y."/>
            <person name="Stielow B."/>
            <person name="Szollosi G."/>
            <person name="Zifcakova L."/>
            <person name="Stursova M."/>
            <person name="Spatafora J.W."/>
            <person name="Tedersoo L."/>
            <person name="Vaario L.-M."/>
            <person name="Yamada A."/>
            <person name="Yan M."/>
            <person name="Wang P."/>
            <person name="Xu J."/>
            <person name="Bruns T."/>
            <person name="Baldrian P."/>
            <person name="Vilgalys R."/>
            <person name="Henrissat B."/>
            <person name="Grigoriev I.V."/>
            <person name="Hibbett D."/>
            <person name="Nagy L.G."/>
            <person name="Martin F.M."/>
        </authorList>
    </citation>
    <scope>NUCLEOTIDE SEQUENCE</scope>
    <source>
        <strain evidence="1">P2</strain>
    </source>
</reference>
<dbReference type="EMBL" id="MU117986">
    <property type="protein sequence ID" value="KAF9650299.1"/>
    <property type="molecule type" value="Genomic_DNA"/>
</dbReference>
<protein>
    <submittedName>
        <fullName evidence="1">Uncharacterized protein</fullName>
    </submittedName>
</protein>
<reference evidence="1" key="2">
    <citation type="journal article" date="2020" name="Nat. Commun.">
        <title>Large-scale genome sequencing of mycorrhizal fungi provides insights into the early evolution of symbiotic traits.</title>
        <authorList>
            <person name="Miyauchi S."/>
            <person name="Kiss E."/>
            <person name="Kuo A."/>
            <person name="Drula E."/>
            <person name="Kohler A."/>
            <person name="Sanchez-Garcia M."/>
            <person name="Morin E."/>
            <person name="Andreopoulos B."/>
            <person name="Barry K.W."/>
            <person name="Bonito G."/>
            <person name="Buee M."/>
            <person name="Carver A."/>
            <person name="Chen C."/>
            <person name="Cichocki N."/>
            <person name="Clum A."/>
            <person name="Culley D."/>
            <person name="Crous P.W."/>
            <person name="Fauchery L."/>
            <person name="Girlanda M."/>
            <person name="Hayes R.D."/>
            <person name="Keri Z."/>
            <person name="LaButti K."/>
            <person name="Lipzen A."/>
            <person name="Lombard V."/>
            <person name="Magnuson J."/>
            <person name="Maillard F."/>
            <person name="Murat C."/>
            <person name="Nolan M."/>
            <person name="Ohm R.A."/>
            <person name="Pangilinan J."/>
            <person name="Pereira M.F."/>
            <person name="Perotto S."/>
            <person name="Peter M."/>
            <person name="Pfister S."/>
            <person name="Riley R."/>
            <person name="Sitrit Y."/>
            <person name="Stielow J.B."/>
            <person name="Szollosi G."/>
            <person name="Zifcakova L."/>
            <person name="Stursova M."/>
            <person name="Spatafora J.W."/>
            <person name="Tedersoo L."/>
            <person name="Vaario L.M."/>
            <person name="Yamada A."/>
            <person name="Yan M."/>
            <person name="Wang P."/>
            <person name="Xu J."/>
            <person name="Bruns T."/>
            <person name="Baldrian P."/>
            <person name="Vilgalys R."/>
            <person name="Dunand C."/>
            <person name="Henrissat B."/>
            <person name="Grigoriev I.V."/>
            <person name="Hibbett D."/>
            <person name="Nagy L.G."/>
            <person name="Martin F.M."/>
        </authorList>
    </citation>
    <scope>NUCLEOTIDE SEQUENCE</scope>
    <source>
        <strain evidence="1">P2</strain>
    </source>
</reference>
<name>A0ACB6ZL34_THEGA</name>
<accession>A0ACB6ZL34</accession>
<proteinExistence type="predicted"/>
<sequence>MNTLQVNPMTGEVFLRLPAPHENIIITPPRDSDAADLVLILNDPRVYKFLLEPPFPYYLHHAEEWLEMVKKRSDEILEDLREGKTVVDGCPVQYIREVQPDGTDLLLGDLSVTRNGWMEVSDKELREKMTKENLEKPIGDPTIVWTIGDYLRSSHHGKGIMSAAVGMVINQWMIPHLNAHKIHTEAFEGNMGSVRVFEKNGLKLLETVKVELVGPGCGRIEGMHVLEWERPGK</sequence>
<evidence type="ECO:0000313" key="1">
    <source>
        <dbReference type="EMBL" id="KAF9650299.1"/>
    </source>
</evidence>
<evidence type="ECO:0000313" key="2">
    <source>
        <dbReference type="Proteomes" id="UP000886501"/>
    </source>
</evidence>